<keyword evidence="1" id="KW-1133">Transmembrane helix</keyword>
<dbReference type="Proteomes" id="UP000044136">
    <property type="component" value="Unassembled WGS sequence"/>
</dbReference>
<accession>A0A078M0I5</accession>
<evidence type="ECO:0000256" key="1">
    <source>
        <dbReference type="SAM" id="Phobius"/>
    </source>
</evidence>
<evidence type="ECO:0000313" key="3">
    <source>
        <dbReference type="Proteomes" id="UP000044136"/>
    </source>
</evidence>
<keyword evidence="1" id="KW-0472">Membrane</keyword>
<dbReference type="HOGENOM" id="CLU_1893391_0_0_9"/>
<proteinExistence type="predicted"/>
<evidence type="ECO:0000313" key="2">
    <source>
        <dbReference type="EMBL" id="CDZ98917.1"/>
    </source>
</evidence>
<name>A0A078M0I5_9STAP</name>
<dbReference type="EMBL" id="CCSE01000001">
    <property type="protein sequence ID" value="CDZ98917.1"/>
    <property type="molecule type" value="Genomic_DNA"/>
</dbReference>
<feature type="transmembrane region" description="Helical" evidence="1">
    <location>
        <begin position="21"/>
        <end position="42"/>
    </location>
</feature>
<dbReference type="RefSeq" id="WP_035807295.1">
    <property type="nucleotide sequence ID" value="NZ_CCSE01000001.1"/>
</dbReference>
<feature type="transmembrane region" description="Helical" evidence="1">
    <location>
        <begin position="54"/>
        <end position="75"/>
    </location>
</feature>
<organism evidence="2 3">
    <name type="scientific">Jeotgalicoccus saudimassiliensis</name>
    <dbReference type="NCBI Taxonomy" id="1461582"/>
    <lineage>
        <taxon>Bacteria</taxon>
        <taxon>Bacillati</taxon>
        <taxon>Bacillota</taxon>
        <taxon>Bacilli</taxon>
        <taxon>Bacillales</taxon>
        <taxon>Staphylococcaceae</taxon>
        <taxon>Jeotgalicoccus</taxon>
    </lineage>
</organism>
<keyword evidence="1" id="KW-0812">Transmembrane</keyword>
<reference evidence="2 3" key="1">
    <citation type="submission" date="2014-07" db="EMBL/GenBank/DDBJ databases">
        <authorList>
            <person name="Urmite Genomes Urmite Genomes"/>
        </authorList>
    </citation>
    <scope>NUCLEOTIDE SEQUENCE [LARGE SCALE GENOMIC DNA]</scope>
    <source>
        <strain evidence="2 3">13MG44_air</strain>
    </source>
</reference>
<dbReference type="AlphaFoldDB" id="A0A078M0I5"/>
<dbReference type="OrthoDB" id="2418038at2"/>
<protein>
    <submittedName>
        <fullName evidence="2">Uncharacterized protein</fullName>
    </submittedName>
</protein>
<keyword evidence="3" id="KW-1185">Reference proteome</keyword>
<sequence length="134" mass="15265">MFLKSEEDDKRPLKKKYHFDPTKVLIGMAVGFITPEIARFLSENVIENNTLENIAGISSIGLAIIFGIIMLFITFRVEMIYLEDDSDFRGKPQGEQNEITDKLGEYHEAKKNGDTARMKELAAWLKARGVIIKK</sequence>
<gene>
    <name evidence="2" type="ORF">BN1048_00036</name>
</gene>